<proteinExistence type="predicted"/>
<accession>A0A5C6EIZ4</accession>
<sequence length="222" mass="23554">MNRPQTDKILLSVGFCYLPLKEVPVKKMFLLSLGLVAALATSSLTGSVSAEETATHDEVKSGPKGGDYLGPFTVTKIAGAEEDGVAEGKKLCYRCKNGSRPQVVIFTRSTGPEVAALVSKIDSALVEHQSEKLTCFVNVMAENAEEAAESAKKFAMTSKVKNIPFVVPNEFENGPDDYGINPKAEVTVTFATDGKVVASHGFASAKDVCLDTCMADLASLVK</sequence>
<evidence type="ECO:0000313" key="1">
    <source>
        <dbReference type="EMBL" id="TWU49723.1"/>
    </source>
</evidence>
<name>A0A5C6EIZ4_9BACT</name>
<dbReference type="Proteomes" id="UP000317977">
    <property type="component" value="Unassembled WGS sequence"/>
</dbReference>
<evidence type="ECO:0000313" key="2">
    <source>
        <dbReference type="Proteomes" id="UP000317977"/>
    </source>
</evidence>
<organism evidence="1 2">
    <name type="scientific">Rubripirellula reticaptiva</name>
    <dbReference type="NCBI Taxonomy" id="2528013"/>
    <lineage>
        <taxon>Bacteria</taxon>
        <taxon>Pseudomonadati</taxon>
        <taxon>Planctomycetota</taxon>
        <taxon>Planctomycetia</taxon>
        <taxon>Pirellulales</taxon>
        <taxon>Pirellulaceae</taxon>
        <taxon>Rubripirellula</taxon>
    </lineage>
</organism>
<dbReference type="AlphaFoldDB" id="A0A5C6EIZ4"/>
<dbReference type="EMBL" id="SJPX01000004">
    <property type="protein sequence ID" value="TWU49723.1"/>
    <property type="molecule type" value="Genomic_DNA"/>
</dbReference>
<keyword evidence="2" id="KW-1185">Reference proteome</keyword>
<gene>
    <name evidence="1" type="ORF">Poly59_43470</name>
</gene>
<reference evidence="1 2" key="1">
    <citation type="submission" date="2019-02" db="EMBL/GenBank/DDBJ databases">
        <title>Deep-cultivation of Planctomycetes and their phenomic and genomic characterization uncovers novel biology.</title>
        <authorList>
            <person name="Wiegand S."/>
            <person name="Jogler M."/>
            <person name="Boedeker C."/>
            <person name="Pinto D."/>
            <person name="Vollmers J."/>
            <person name="Rivas-Marin E."/>
            <person name="Kohn T."/>
            <person name="Peeters S.H."/>
            <person name="Heuer A."/>
            <person name="Rast P."/>
            <person name="Oberbeckmann S."/>
            <person name="Bunk B."/>
            <person name="Jeske O."/>
            <person name="Meyerdierks A."/>
            <person name="Storesund J.E."/>
            <person name="Kallscheuer N."/>
            <person name="Luecker S."/>
            <person name="Lage O.M."/>
            <person name="Pohl T."/>
            <person name="Merkel B.J."/>
            <person name="Hornburger P."/>
            <person name="Mueller R.-W."/>
            <person name="Bruemmer F."/>
            <person name="Labrenz M."/>
            <person name="Spormann A.M."/>
            <person name="Op Den Camp H."/>
            <person name="Overmann J."/>
            <person name="Amann R."/>
            <person name="Jetten M.S.M."/>
            <person name="Mascher T."/>
            <person name="Medema M.H."/>
            <person name="Devos D.P."/>
            <person name="Kaster A.-K."/>
            <person name="Ovreas L."/>
            <person name="Rohde M."/>
            <person name="Galperin M.Y."/>
            <person name="Jogler C."/>
        </authorList>
    </citation>
    <scope>NUCLEOTIDE SEQUENCE [LARGE SCALE GENOMIC DNA]</scope>
    <source>
        <strain evidence="1 2">Poly59</strain>
    </source>
</reference>
<comment type="caution">
    <text evidence="1">The sequence shown here is derived from an EMBL/GenBank/DDBJ whole genome shotgun (WGS) entry which is preliminary data.</text>
</comment>
<protein>
    <submittedName>
        <fullName evidence="1">Uncharacterized protein</fullName>
    </submittedName>
</protein>